<keyword evidence="3" id="KW-1185">Reference proteome</keyword>
<accession>A0A822Z131</accession>
<proteinExistence type="predicted"/>
<comment type="caution">
    <text evidence="2">The sequence shown here is derived from an EMBL/GenBank/DDBJ whole genome shotgun (WGS) entry which is preliminary data.</text>
</comment>
<organism evidence="2 3">
    <name type="scientific">Nelumbo nucifera</name>
    <name type="common">Sacred lotus</name>
    <dbReference type="NCBI Taxonomy" id="4432"/>
    <lineage>
        <taxon>Eukaryota</taxon>
        <taxon>Viridiplantae</taxon>
        <taxon>Streptophyta</taxon>
        <taxon>Embryophyta</taxon>
        <taxon>Tracheophyta</taxon>
        <taxon>Spermatophyta</taxon>
        <taxon>Magnoliopsida</taxon>
        <taxon>Proteales</taxon>
        <taxon>Nelumbonaceae</taxon>
        <taxon>Nelumbo</taxon>
    </lineage>
</organism>
<gene>
    <name evidence="2" type="ORF">HUJ06_009118</name>
</gene>
<evidence type="ECO:0000313" key="2">
    <source>
        <dbReference type="EMBL" id="DAD38477.1"/>
    </source>
</evidence>
<dbReference type="Proteomes" id="UP000607653">
    <property type="component" value="Unassembled WGS sequence"/>
</dbReference>
<reference evidence="2 3" key="1">
    <citation type="journal article" date="2020" name="Mol. Biol. Evol.">
        <title>Distinct Expression and Methylation Patterns for Genes with Different Fates following a Single Whole-Genome Duplication in Flowering Plants.</title>
        <authorList>
            <person name="Shi T."/>
            <person name="Rahmani R.S."/>
            <person name="Gugger P.F."/>
            <person name="Wang M."/>
            <person name="Li H."/>
            <person name="Zhang Y."/>
            <person name="Li Z."/>
            <person name="Wang Q."/>
            <person name="Van de Peer Y."/>
            <person name="Marchal K."/>
            <person name="Chen J."/>
        </authorList>
    </citation>
    <scope>NUCLEOTIDE SEQUENCE [LARGE SCALE GENOMIC DNA]</scope>
    <source>
        <tissue evidence="2">Leaf</tissue>
    </source>
</reference>
<sequence length="87" mass="10231">MGNKTTYDRETKKLSSLFSIFSIFKCKKPHHRDDVGAEARNKGRLRRSDEDRGHWVGEPDVDEKATQFITKFYTTRISDPEWQIVKV</sequence>
<dbReference type="AlphaFoldDB" id="A0A822Z131"/>
<evidence type="ECO:0000256" key="1">
    <source>
        <dbReference type="SAM" id="MobiDB-lite"/>
    </source>
</evidence>
<dbReference type="EMBL" id="DUZY01000004">
    <property type="protein sequence ID" value="DAD38477.1"/>
    <property type="molecule type" value="Genomic_DNA"/>
</dbReference>
<name>A0A822Z131_NELNU</name>
<feature type="region of interest" description="Disordered" evidence="1">
    <location>
        <begin position="32"/>
        <end position="57"/>
    </location>
</feature>
<dbReference type="PANTHER" id="PTHR33511">
    <property type="entry name" value="OS06G0632400 PROTEIN"/>
    <property type="match status" value="1"/>
</dbReference>
<protein>
    <submittedName>
        <fullName evidence="2">Uncharacterized protein</fullName>
    </submittedName>
</protein>
<evidence type="ECO:0000313" key="3">
    <source>
        <dbReference type="Proteomes" id="UP000607653"/>
    </source>
</evidence>